<accession>A0A2M9QA33</accession>
<gene>
    <name evidence="2" type="ORF">CWD94_04450</name>
</gene>
<dbReference type="AlphaFoldDB" id="A0A2M9QA33"/>
<dbReference type="EMBL" id="PHQY01000322">
    <property type="protein sequence ID" value="PJO44941.1"/>
    <property type="molecule type" value="Genomic_DNA"/>
</dbReference>
<feature type="transmembrane region" description="Helical" evidence="1">
    <location>
        <begin position="32"/>
        <end position="57"/>
    </location>
</feature>
<name>A0A2M9QA33_9BACI</name>
<dbReference type="InterPro" id="IPR007039">
    <property type="entry name" value="TrbC/VirB2"/>
</dbReference>
<dbReference type="RefSeq" id="WP_100542230.1">
    <property type="nucleotide sequence ID" value="NZ_PHQY01000322.1"/>
</dbReference>
<evidence type="ECO:0000256" key="1">
    <source>
        <dbReference type="SAM" id="Phobius"/>
    </source>
</evidence>
<sequence length="100" mass="10608">MEFMNSLTLLAAETTVNYTEGTNNLTKILKDIISLVGGIGGLCFTLAVLIISVVIIFGSISPKNIGKWWTALFSCVAGAGLFFSAYLLKEVLAGLFTAAK</sequence>
<protein>
    <submittedName>
        <fullName evidence="2">Uncharacterized protein</fullName>
    </submittedName>
</protein>
<reference evidence="2 3" key="1">
    <citation type="submission" date="2017-11" db="EMBL/GenBank/DDBJ databases">
        <title>Bacterial isolate from king chilli rhizosphere.</title>
        <authorList>
            <person name="Takhelmayum P."/>
            <person name="Sarangthem I."/>
        </authorList>
    </citation>
    <scope>NUCLEOTIDE SEQUENCE [LARGE SCALE GENOMIC DNA]</scope>
    <source>
        <strain evidence="3">t26</strain>
    </source>
</reference>
<organism evidence="2 3">
    <name type="scientific">Lysinibacillus xylanilyticus</name>
    <dbReference type="NCBI Taxonomy" id="582475"/>
    <lineage>
        <taxon>Bacteria</taxon>
        <taxon>Bacillati</taxon>
        <taxon>Bacillota</taxon>
        <taxon>Bacilli</taxon>
        <taxon>Bacillales</taxon>
        <taxon>Bacillaceae</taxon>
        <taxon>Lysinibacillus</taxon>
    </lineage>
</organism>
<feature type="transmembrane region" description="Helical" evidence="1">
    <location>
        <begin position="69"/>
        <end position="88"/>
    </location>
</feature>
<proteinExistence type="predicted"/>
<keyword evidence="1" id="KW-0812">Transmembrane</keyword>
<comment type="caution">
    <text evidence="2">The sequence shown here is derived from an EMBL/GenBank/DDBJ whole genome shotgun (WGS) entry which is preliminary data.</text>
</comment>
<evidence type="ECO:0000313" key="3">
    <source>
        <dbReference type="Proteomes" id="UP000232101"/>
    </source>
</evidence>
<dbReference type="Proteomes" id="UP000232101">
    <property type="component" value="Unassembled WGS sequence"/>
</dbReference>
<dbReference type="Pfam" id="PF04956">
    <property type="entry name" value="TrbC"/>
    <property type="match status" value="1"/>
</dbReference>
<keyword evidence="1" id="KW-1133">Transmembrane helix</keyword>
<evidence type="ECO:0000313" key="2">
    <source>
        <dbReference type="EMBL" id="PJO44941.1"/>
    </source>
</evidence>
<keyword evidence="1" id="KW-0472">Membrane</keyword>